<evidence type="ECO:0000256" key="1">
    <source>
        <dbReference type="SAM" id="SignalP"/>
    </source>
</evidence>
<feature type="chain" id="PRO_5019734586" evidence="1">
    <location>
        <begin position="18"/>
        <end position="74"/>
    </location>
</feature>
<sequence length="74" mass="8117">MNVTIFALLLVLNLVMSNPAEESFGTEIEDTLPISENYQRGCFKEGHSCTKSAPCCRPLVCKSPSGKRKVCARP</sequence>
<reference evidence="2" key="1">
    <citation type="submission" date="2017-03" db="EMBL/GenBank/DDBJ databases">
        <authorList>
            <person name="QRISCLOUD D."/>
        </authorList>
    </citation>
    <scope>NUCLEOTIDE SEQUENCE</scope>
</reference>
<accession>A0A482Z6B2</accession>
<organism evidence="2">
    <name type="scientific">Coremiocnemis tropix</name>
    <name type="common">Australian tarantula spider</name>
    <dbReference type="NCBI Taxonomy" id="1904443"/>
    <lineage>
        <taxon>Eukaryota</taxon>
        <taxon>Metazoa</taxon>
        <taxon>Ecdysozoa</taxon>
        <taxon>Arthropoda</taxon>
        <taxon>Chelicerata</taxon>
        <taxon>Arachnida</taxon>
        <taxon>Araneae</taxon>
        <taxon>Mygalomorphae</taxon>
        <taxon>Avicularoidea</taxon>
        <taxon>Theraphosidae</taxon>
        <taxon>Coremiocnemis</taxon>
    </lineage>
</organism>
<feature type="signal peptide" evidence="1">
    <location>
        <begin position="1"/>
        <end position="17"/>
    </location>
</feature>
<reference evidence="2" key="2">
    <citation type="submission" date="2019-04" db="EMBL/GenBank/DDBJ databases">
        <title>Unravelling the molecular evolution of spider venoms.</title>
        <authorList>
            <person name="Pineda S."/>
        </authorList>
    </citation>
    <scope>NUCLEOTIDE SEQUENCE</scope>
</reference>
<dbReference type="EMBL" id="HAGN01000181">
    <property type="protein sequence ID" value="SMD29603.1"/>
    <property type="molecule type" value="Transcribed_RNA"/>
</dbReference>
<protein>
    <submittedName>
        <fullName evidence="2">U40-Theraphotoxin-Ct1f_1</fullName>
    </submittedName>
</protein>
<dbReference type="AlphaFoldDB" id="A0A482Z6B2"/>
<evidence type="ECO:0000313" key="2">
    <source>
        <dbReference type="EMBL" id="SMD29603.1"/>
    </source>
</evidence>
<keyword evidence="1" id="KW-0732">Signal</keyword>
<name>A0A482Z6B2_CORTR</name>
<proteinExistence type="predicted"/>